<dbReference type="EMBL" id="BDFD01000011">
    <property type="protein sequence ID" value="GAV20457.1"/>
    <property type="molecule type" value="Genomic_DNA"/>
</dbReference>
<dbReference type="Proteomes" id="UP000231632">
    <property type="component" value="Unassembled WGS sequence"/>
</dbReference>
<dbReference type="AlphaFoldDB" id="A0A1L8CNH9"/>
<evidence type="ECO:0000256" key="1">
    <source>
        <dbReference type="SAM" id="Phobius"/>
    </source>
</evidence>
<keyword evidence="1" id="KW-0812">Transmembrane</keyword>
<dbReference type="RefSeq" id="WP_072659777.1">
    <property type="nucleotide sequence ID" value="NZ_BDFD01000011.1"/>
</dbReference>
<feature type="transmembrane region" description="Helical" evidence="1">
    <location>
        <begin position="169"/>
        <end position="193"/>
    </location>
</feature>
<comment type="caution">
    <text evidence="2">The sequence shown here is derived from an EMBL/GenBank/DDBJ whole genome shotgun (WGS) entry which is preliminary data.</text>
</comment>
<sequence>MSERWSEVEEWLSIVIRQMVLYSLPVLVSLTLVTMLEARWTRIQIPHPFYAIAWRGAWVPLLASLFFHRGVIIALPNYLQFGVKSAALRCLVHLILFGVGFLLYSWSLSYQAPSGLPPLHHWWAKVLMFFNLCMAALHLLPLPLLLLGECLEKAAGIRFFQKLALKRNHAWLLIAAVAASPLLDMLLGAYLVYPVYEEVSSYATYLWR</sequence>
<feature type="transmembrane region" description="Helical" evidence="1">
    <location>
        <begin position="20"/>
        <end position="38"/>
    </location>
</feature>
<reference evidence="2 3" key="1">
    <citation type="journal article" date="2017" name="Arch. Microbiol.">
        <title>Mariprofundus micogutta sp. nov., a novel iron-oxidizing zetaproteobacterium isolated from a deep-sea hydrothermal field at the Bayonnaise knoll of the Izu-Ogasawara arc, and a description of Mariprofundales ord. nov. and Zetaproteobacteria classis nov.</title>
        <authorList>
            <person name="Makita H."/>
            <person name="Tanaka E."/>
            <person name="Mitsunobu S."/>
            <person name="Miyazaki M."/>
            <person name="Nunoura T."/>
            <person name="Uematsu K."/>
            <person name="Takaki Y."/>
            <person name="Nishi S."/>
            <person name="Shimamura S."/>
            <person name="Takai K."/>
        </authorList>
    </citation>
    <scope>NUCLEOTIDE SEQUENCE [LARGE SCALE GENOMIC DNA]</scope>
    <source>
        <strain evidence="2 3">ET2</strain>
    </source>
</reference>
<evidence type="ECO:0000313" key="3">
    <source>
        <dbReference type="Proteomes" id="UP000231632"/>
    </source>
</evidence>
<dbReference type="STRING" id="1921010.MMIC_P1422"/>
<keyword evidence="1" id="KW-1133">Transmembrane helix</keyword>
<feature type="transmembrane region" description="Helical" evidence="1">
    <location>
        <begin position="86"/>
        <end position="106"/>
    </location>
</feature>
<evidence type="ECO:0000313" key="2">
    <source>
        <dbReference type="EMBL" id="GAV20457.1"/>
    </source>
</evidence>
<keyword evidence="1" id="KW-0472">Membrane</keyword>
<protein>
    <submittedName>
        <fullName evidence="2">Uncharacterized protein</fullName>
    </submittedName>
</protein>
<name>A0A1L8CNH9_9PROT</name>
<proteinExistence type="predicted"/>
<gene>
    <name evidence="2" type="ORF">MMIC_P1422</name>
</gene>
<accession>A0A1L8CNH9</accession>
<keyword evidence="3" id="KW-1185">Reference proteome</keyword>
<feature type="transmembrane region" description="Helical" evidence="1">
    <location>
        <begin position="58"/>
        <end position="79"/>
    </location>
</feature>
<organism evidence="2 3">
    <name type="scientific">Mariprofundus micogutta</name>
    <dbReference type="NCBI Taxonomy" id="1921010"/>
    <lineage>
        <taxon>Bacteria</taxon>
        <taxon>Pseudomonadati</taxon>
        <taxon>Pseudomonadota</taxon>
        <taxon>Candidatius Mariprofundia</taxon>
        <taxon>Mariprofundales</taxon>
        <taxon>Mariprofundaceae</taxon>
        <taxon>Mariprofundus</taxon>
    </lineage>
</organism>
<dbReference type="OrthoDB" id="5294239at2"/>
<feature type="transmembrane region" description="Helical" evidence="1">
    <location>
        <begin position="126"/>
        <end position="148"/>
    </location>
</feature>